<protein>
    <recommendedName>
        <fullName evidence="3">histidine kinase</fullName>
        <ecNumber evidence="3">2.7.13.3</ecNumber>
    </recommendedName>
</protein>
<keyword evidence="6" id="KW-0808">Transferase</keyword>
<keyword evidence="5" id="KW-0597">Phosphoprotein</keyword>
<keyword evidence="7" id="KW-0812">Transmembrane</keyword>
<keyword evidence="9 15" id="KW-0418">Kinase</keyword>
<dbReference type="EMBL" id="JAQLKE010000002">
    <property type="protein sequence ID" value="MDB7082484.1"/>
    <property type="molecule type" value="Genomic_DNA"/>
</dbReference>
<dbReference type="CDD" id="cd00075">
    <property type="entry name" value="HATPase"/>
    <property type="match status" value="1"/>
</dbReference>
<dbReference type="Gene3D" id="3.30.565.10">
    <property type="entry name" value="Histidine kinase-like ATPase, C-terminal domain"/>
    <property type="match status" value="1"/>
</dbReference>
<dbReference type="GO" id="GO:0005886">
    <property type="term" value="C:plasma membrane"/>
    <property type="evidence" value="ECO:0007669"/>
    <property type="project" value="UniProtKB-SubCell"/>
</dbReference>
<dbReference type="InterPro" id="IPR050398">
    <property type="entry name" value="HssS/ArlS-like"/>
</dbReference>
<evidence type="ECO:0000256" key="8">
    <source>
        <dbReference type="ARBA" id="ARBA00022741"/>
    </source>
</evidence>
<evidence type="ECO:0000256" key="5">
    <source>
        <dbReference type="ARBA" id="ARBA00022553"/>
    </source>
</evidence>
<evidence type="ECO:0000256" key="12">
    <source>
        <dbReference type="ARBA" id="ARBA00023012"/>
    </source>
</evidence>
<evidence type="ECO:0000256" key="6">
    <source>
        <dbReference type="ARBA" id="ARBA00022679"/>
    </source>
</evidence>
<evidence type="ECO:0000256" key="1">
    <source>
        <dbReference type="ARBA" id="ARBA00000085"/>
    </source>
</evidence>
<dbReference type="PROSITE" id="PS50109">
    <property type="entry name" value="HIS_KIN"/>
    <property type="match status" value="1"/>
</dbReference>
<dbReference type="Proteomes" id="UP001211987">
    <property type="component" value="Unassembled WGS sequence"/>
</dbReference>
<dbReference type="Gene3D" id="1.10.287.130">
    <property type="match status" value="1"/>
</dbReference>
<comment type="caution">
    <text evidence="15">The sequence shown here is derived from an EMBL/GenBank/DDBJ whole genome shotgun (WGS) entry which is preliminary data.</text>
</comment>
<dbReference type="InterPro" id="IPR008358">
    <property type="entry name" value="Sig_transdc_His_kin/Pase_MprB"/>
</dbReference>
<keyword evidence="11" id="KW-1133">Transmembrane helix</keyword>
<dbReference type="InterPro" id="IPR003661">
    <property type="entry name" value="HisK_dim/P_dom"/>
</dbReference>
<dbReference type="CDD" id="cd00082">
    <property type="entry name" value="HisKA"/>
    <property type="match status" value="1"/>
</dbReference>
<evidence type="ECO:0000313" key="16">
    <source>
        <dbReference type="Proteomes" id="UP001211987"/>
    </source>
</evidence>
<name>A0AB35IDW5_9FIRM</name>
<evidence type="ECO:0000259" key="14">
    <source>
        <dbReference type="PROSITE" id="PS50109"/>
    </source>
</evidence>
<dbReference type="EC" id="2.7.13.3" evidence="3"/>
<evidence type="ECO:0000256" key="4">
    <source>
        <dbReference type="ARBA" id="ARBA00022475"/>
    </source>
</evidence>
<evidence type="ECO:0000256" key="3">
    <source>
        <dbReference type="ARBA" id="ARBA00012438"/>
    </source>
</evidence>
<evidence type="ECO:0000256" key="7">
    <source>
        <dbReference type="ARBA" id="ARBA00022692"/>
    </source>
</evidence>
<evidence type="ECO:0000256" key="10">
    <source>
        <dbReference type="ARBA" id="ARBA00022840"/>
    </source>
</evidence>
<feature type="domain" description="Histidine kinase" evidence="14">
    <location>
        <begin position="45"/>
        <end position="231"/>
    </location>
</feature>
<dbReference type="InterPro" id="IPR003594">
    <property type="entry name" value="HATPase_dom"/>
</dbReference>
<dbReference type="InterPro" id="IPR005467">
    <property type="entry name" value="His_kinase_dom"/>
</dbReference>
<gene>
    <name evidence="15" type="ORF">PM738_01615</name>
</gene>
<evidence type="ECO:0000256" key="9">
    <source>
        <dbReference type="ARBA" id="ARBA00022777"/>
    </source>
</evidence>
<dbReference type="PANTHER" id="PTHR45528:SF1">
    <property type="entry name" value="SENSOR HISTIDINE KINASE CPXA"/>
    <property type="match status" value="1"/>
</dbReference>
<dbReference type="InterPro" id="IPR036890">
    <property type="entry name" value="HATPase_C_sf"/>
</dbReference>
<organism evidence="15 16">
    <name type="scientific">Thomasclavelia ramosa</name>
    <dbReference type="NCBI Taxonomy" id="1547"/>
    <lineage>
        <taxon>Bacteria</taxon>
        <taxon>Bacillati</taxon>
        <taxon>Bacillota</taxon>
        <taxon>Erysipelotrichia</taxon>
        <taxon>Erysipelotrichales</taxon>
        <taxon>Coprobacillaceae</taxon>
        <taxon>Thomasclavelia</taxon>
    </lineage>
</organism>
<dbReference type="InterPro" id="IPR036097">
    <property type="entry name" value="HisK_dim/P_sf"/>
</dbReference>
<keyword evidence="4" id="KW-1003">Cell membrane</keyword>
<keyword evidence="12" id="KW-0902">Two-component regulatory system</keyword>
<dbReference type="Pfam" id="PF00512">
    <property type="entry name" value="HisKA"/>
    <property type="match status" value="1"/>
</dbReference>
<dbReference type="SUPFAM" id="SSF55874">
    <property type="entry name" value="ATPase domain of HSP90 chaperone/DNA topoisomerase II/histidine kinase"/>
    <property type="match status" value="1"/>
</dbReference>
<dbReference type="PANTHER" id="PTHR45528">
    <property type="entry name" value="SENSOR HISTIDINE KINASE CPXA"/>
    <property type="match status" value="1"/>
</dbReference>
<evidence type="ECO:0000256" key="13">
    <source>
        <dbReference type="ARBA" id="ARBA00023136"/>
    </source>
</evidence>
<comment type="catalytic activity">
    <reaction evidence="1">
        <text>ATP + protein L-histidine = ADP + protein N-phospho-L-histidine.</text>
        <dbReference type="EC" id="2.7.13.3"/>
    </reaction>
</comment>
<comment type="subcellular location">
    <subcellularLocation>
        <location evidence="2">Cell membrane</location>
        <topology evidence="2">Multi-pass membrane protein</topology>
    </subcellularLocation>
</comment>
<dbReference type="AlphaFoldDB" id="A0AB35IDW5"/>
<dbReference type="Pfam" id="PF02518">
    <property type="entry name" value="HATPase_c"/>
    <property type="match status" value="1"/>
</dbReference>
<dbReference type="SUPFAM" id="SSF47384">
    <property type="entry name" value="Homodimeric domain of signal transducing histidine kinase"/>
    <property type="match status" value="1"/>
</dbReference>
<keyword evidence="13" id="KW-0472">Membrane</keyword>
<keyword evidence="8" id="KW-0547">Nucleotide-binding</keyword>
<proteinExistence type="predicted"/>
<dbReference type="RefSeq" id="WP_272018648.1">
    <property type="nucleotide sequence ID" value="NZ_JAQLKE010000002.1"/>
</dbReference>
<keyword evidence="10" id="KW-0067">ATP-binding</keyword>
<evidence type="ECO:0000313" key="15">
    <source>
        <dbReference type="EMBL" id="MDB7082484.1"/>
    </source>
</evidence>
<evidence type="ECO:0000256" key="2">
    <source>
        <dbReference type="ARBA" id="ARBA00004651"/>
    </source>
</evidence>
<dbReference type="PRINTS" id="PR01780">
    <property type="entry name" value="LANTIREGPROT"/>
</dbReference>
<reference evidence="15" key="1">
    <citation type="submission" date="2023-01" db="EMBL/GenBank/DDBJ databases">
        <title>Human gut microbiome strain richness.</title>
        <authorList>
            <person name="Chen-Liaw A."/>
        </authorList>
    </citation>
    <scope>NUCLEOTIDE SEQUENCE</scope>
    <source>
        <strain evidence="15">1001217st2_G6_1001217B_191108</strain>
    </source>
</reference>
<evidence type="ECO:0000256" key="11">
    <source>
        <dbReference type="ARBA" id="ARBA00022989"/>
    </source>
</evidence>
<sequence length="231" mass="27241">MITTTNGNLELRELLQEVNEMMLMFRKLEIDIEKKNNSLQKTIVNISHDLKTPLTSALGYVELLQKYELSGEEQHKYESIIIDKLKRLSQLIDDFFTFTKIISNEEKFELKLLDINRIFEEELVCYYQDFNSQGRMIYIEGNKKIEMLSNERILRRIFDNLIINALKHSRGDIYISINTGAEICFQFKNRLDEPIIVEQIFDEFYTSDISRTKQNTGLGLAIVKEFTEMEV</sequence>
<dbReference type="GO" id="GO:0005524">
    <property type="term" value="F:ATP binding"/>
    <property type="evidence" value="ECO:0007669"/>
    <property type="project" value="UniProtKB-KW"/>
</dbReference>
<dbReference type="GO" id="GO:0000155">
    <property type="term" value="F:phosphorelay sensor kinase activity"/>
    <property type="evidence" value="ECO:0007669"/>
    <property type="project" value="InterPro"/>
</dbReference>
<accession>A0AB35IDW5</accession>
<dbReference type="SMART" id="SM00388">
    <property type="entry name" value="HisKA"/>
    <property type="match status" value="1"/>
</dbReference>